<sequence>MSLDVSTGSLNLALDGAVIADRRDGAVTADRRDGEVIADRKDGHFPTATSVASGRHSYANQRCCFGIRFGLLAGEPMRAFSFVDQRCNCEKSFSIYRSTVGNVCVDLG</sequence>
<organism evidence="3">
    <name type="scientific">Gongylonema pulchrum</name>
    <dbReference type="NCBI Taxonomy" id="637853"/>
    <lineage>
        <taxon>Eukaryota</taxon>
        <taxon>Metazoa</taxon>
        <taxon>Ecdysozoa</taxon>
        <taxon>Nematoda</taxon>
        <taxon>Chromadorea</taxon>
        <taxon>Rhabditida</taxon>
        <taxon>Spirurina</taxon>
        <taxon>Spiruromorpha</taxon>
        <taxon>Spiruroidea</taxon>
        <taxon>Gongylonematidae</taxon>
        <taxon>Gongylonema</taxon>
    </lineage>
</organism>
<keyword evidence="2" id="KW-1185">Reference proteome</keyword>
<dbReference type="WBParaSite" id="GPUH_0001343701-mRNA-1">
    <property type="protein sequence ID" value="GPUH_0001343701-mRNA-1"/>
    <property type="gene ID" value="GPUH_0001343701"/>
</dbReference>
<dbReference type="EMBL" id="UYRT01080208">
    <property type="protein sequence ID" value="VDN22274.1"/>
    <property type="molecule type" value="Genomic_DNA"/>
</dbReference>
<evidence type="ECO:0000313" key="3">
    <source>
        <dbReference type="WBParaSite" id="GPUH_0001343701-mRNA-1"/>
    </source>
</evidence>
<evidence type="ECO:0000313" key="2">
    <source>
        <dbReference type="Proteomes" id="UP000271098"/>
    </source>
</evidence>
<name>A0A183DXI1_9BILA</name>
<protein>
    <submittedName>
        <fullName evidence="3">Transposase</fullName>
    </submittedName>
</protein>
<accession>A0A183DXI1</accession>
<evidence type="ECO:0000313" key="1">
    <source>
        <dbReference type="EMBL" id="VDN22274.1"/>
    </source>
</evidence>
<reference evidence="3" key="1">
    <citation type="submission" date="2016-06" db="UniProtKB">
        <authorList>
            <consortium name="WormBaseParasite"/>
        </authorList>
    </citation>
    <scope>IDENTIFICATION</scope>
</reference>
<dbReference type="AlphaFoldDB" id="A0A183DXI1"/>
<gene>
    <name evidence="1" type="ORF">GPUH_LOCUS13422</name>
</gene>
<reference evidence="1 2" key="2">
    <citation type="submission" date="2018-11" db="EMBL/GenBank/DDBJ databases">
        <authorList>
            <consortium name="Pathogen Informatics"/>
        </authorList>
    </citation>
    <scope>NUCLEOTIDE SEQUENCE [LARGE SCALE GENOMIC DNA]</scope>
</reference>
<dbReference type="Proteomes" id="UP000271098">
    <property type="component" value="Unassembled WGS sequence"/>
</dbReference>
<proteinExistence type="predicted"/>